<feature type="domain" description="Prenylcysteine lyase" evidence="10">
    <location>
        <begin position="158"/>
        <end position="308"/>
    </location>
</feature>
<keyword evidence="5" id="KW-0274">FAD</keyword>
<dbReference type="AlphaFoldDB" id="A0A3M7EW91"/>
<dbReference type="Pfam" id="PF07156">
    <property type="entry name" value="Prenylcys_lyase"/>
    <property type="match status" value="2"/>
</dbReference>
<evidence type="ECO:0000256" key="2">
    <source>
        <dbReference type="ARBA" id="ARBA00009967"/>
    </source>
</evidence>
<keyword evidence="3" id="KW-0285">Flavoprotein</keyword>
<keyword evidence="6" id="KW-0560">Oxidoreductase</keyword>
<dbReference type="Gene3D" id="3.50.50.60">
    <property type="entry name" value="FAD/NAD(P)-binding domain"/>
    <property type="match status" value="1"/>
</dbReference>
<dbReference type="Proteomes" id="UP000268823">
    <property type="component" value="Unassembled WGS sequence"/>
</dbReference>
<evidence type="ECO:0000256" key="7">
    <source>
        <dbReference type="ARBA" id="ARBA00023180"/>
    </source>
</evidence>
<evidence type="ECO:0000313" key="11">
    <source>
        <dbReference type="EMBL" id="RMY80915.1"/>
    </source>
</evidence>
<gene>
    <name evidence="11" type="ORF">D0861_08470</name>
</gene>
<dbReference type="EMBL" id="QWIR01000289">
    <property type="protein sequence ID" value="RMY80915.1"/>
    <property type="molecule type" value="Genomic_DNA"/>
</dbReference>
<accession>A0A3M7EW91</accession>
<evidence type="ECO:0000256" key="3">
    <source>
        <dbReference type="ARBA" id="ARBA00022630"/>
    </source>
</evidence>
<reference evidence="11 12" key="1">
    <citation type="journal article" date="2018" name="BMC Genomics">
        <title>Genomic evidence for intraspecific hybridization in a clonal and extremely halotolerant yeast.</title>
        <authorList>
            <person name="Gostincar C."/>
            <person name="Stajich J.E."/>
            <person name="Zupancic J."/>
            <person name="Zalar P."/>
            <person name="Gunde-Cimerman N."/>
        </authorList>
    </citation>
    <scope>NUCLEOTIDE SEQUENCE [LARGE SCALE GENOMIC DNA]</scope>
    <source>
        <strain evidence="11 12">EXF-2788</strain>
    </source>
</reference>
<evidence type="ECO:0000256" key="8">
    <source>
        <dbReference type="SAM" id="MobiDB-lite"/>
    </source>
</evidence>
<evidence type="ECO:0000256" key="9">
    <source>
        <dbReference type="SAM" id="SignalP"/>
    </source>
</evidence>
<comment type="similarity">
    <text evidence="2">Belongs to the prenylcysteine oxidase family.</text>
</comment>
<feature type="chain" id="PRO_5018028791" description="Prenylcysteine lyase domain-containing protein" evidence="9">
    <location>
        <begin position="18"/>
        <end position="620"/>
    </location>
</feature>
<dbReference type="GO" id="GO:0001735">
    <property type="term" value="F:prenylcysteine oxidase activity"/>
    <property type="evidence" value="ECO:0007669"/>
    <property type="project" value="InterPro"/>
</dbReference>
<dbReference type="Pfam" id="PF13450">
    <property type="entry name" value="NAD_binding_8"/>
    <property type="match status" value="1"/>
</dbReference>
<feature type="signal peptide" evidence="9">
    <location>
        <begin position="1"/>
        <end position="17"/>
    </location>
</feature>
<evidence type="ECO:0000256" key="4">
    <source>
        <dbReference type="ARBA" id="ARBA00022729"/>
    </source>
</evidence>
<proteinExistence type="inferred from homology"/>
<keyword evidence="7" id="KW-0325">Glycoprotein</keyword>
<dbReference type="VEuPathDB" id="FungiDB:BTJ68_00089"/>
<dbReference type="PANTHER" id="PTHR15944">
    <property type="entry name" value="FARNESYLCYSTEINE LYASE"/>
    <property type="match status" value="1"/>
</dbReference>
<evidence type="ECO:0000256" key="1">
    <source>
        <dbReference type="ARBA" id="ARBA00001974"/>
    </source>
</evidence>
<evidence type="ECO:0000256" key="6">
    <source>
        <dbReference type="ARBA" id="ARBA00023002"/>
    </source>
</evidence>
<name>A0A3M7EW91_HORWE</name>
<protein>
    <recommendedName>
        <fullName evidence="10">Prenylcysteine lyase domain-containing protein</fullName>
    </recommendedName>
</protein>
<dbReference type="GO" id="GO:0030328">
    <property type="term" value="P:prenylcysteine catabolic process"/>
    <property type="evidence" value="ECO:0007669"/>
    <property type="project" value="InterPro"/>
</dbReference>
<evidence type="ECO:0000256" key="5">
    <source>
        <dbReference type="ARBA" id="ARBA00022827"/>
    </source>
</evidence>
<feature type="compositionally biased region" description="Acidic residues" evidence="8">
    <location>
        <begin position="342"/>
        <end position="354"/>
    </location>
</feature>
<dbReference type="PANTHER" id="PTHR15944:SF0">
    <property type="entry name" value="PRENYLCYSTEINE LYASE DOMAIN-CONTAINING PROTEIN"/>
    <property type="match status" value="1"/>
</dbReference>
<dbReference type="SUPFAM" id="SSF51905">
    <property type="entry name" value="FAD/NAD(P)-binding domain"/>
    <property type="match status" value="1"/>
</dbReference>
<evidence type="ECO:0000313" key="12">
    <source>
        <dbReference type="Proteomes" id="UP000268823"/>
    </source>
</evidence>
<feature type="region of interest" description="Disordered" evidence="8">
    <location>
        <begin position="326"/>
        <end position="371"/>
    </location>
</feature>
<comment type="caution">
    <text evidence="11">The sequence shown here is derived from an EMBL/GenBank/DDBJ whole genome shotgun (WGS) entry which is preliminary data.</text>
</comment>
<feature type="domain" description="Prenylcysteine lyase" evidence="10">
    <location>
        <begin position="365"/>
        <end position="616"/>
    </location>
</feature>
<dbReference type="OrthoDB" id="437369at2759"/>
<keyword evidence="4 9" id="KW-0732">Signal</keyword>
<dbReference type="PIRSF" id="PIRSF036292">
    <property type="entry name" value="Prenylcysteine_oxidase"/>
    <property type="match status" value="1"/>
</dbReference>
<evidence type="ECO:0000259" key="10">
    <source>
        <dbReference type="Pfam" id="PF07156"/>
    </source>
</evidence>
<sequence length="620" mass="67412">MRLSSALLAIPARGVLSAIAGEEQVPFTDTINTDHVDAPLNVAIIGAGAAGSSSAYHLAQFAREAGLPINITLFDRNPYIGGRSTTVNVHDDPTQPVELGASIFVQANQILLNATRDFNLSTTEDDSDSDSDSDSPIPGAALAIWDGQSLLYQQTTGKTSWWETTKLIWKYGLLNSLRTLQLRKSTIAAFLRLYTSPVFPFDSLTHAAEQIGLLPAATNVSGEAYLLAHGIQGAFGREVVQAATRVNYAQNLRWIHGLEAMVCLAAEGTMAVEGGNWRVFDAMVEGAGATRMLGQEVWGLEEEKGEEGKDREGFLRAGGGGRYTLRYRDSGIPGEEGKEEASFEVDDDDDDDADSGFPSRQLQHQHQHQHQEDFDTVILAAPYQSLNLTLTPSSLLTHTPSPIPYVSLHVTLFTTRHLLSPTFFNLSPDQPAPKTILTTLPADEAPGQGSSSAGSVGFFSISLIRSLRNPRTGEREFLYKIFSPERVSRGFLARILGVGQRGQPGGGEKVEGVGEGRGVGVETENDDDNDDVNPEQIITWLHRKLWHSYPYETPRDVFEPIRLGRGGRGGNKEGGAGRGRGVWYTGGMESFISTMETNALMGRNVARLVADEWVAGMRKR</sequence>
<dbReference type="GO" id="GO:0030327">
    <property type="term" value="P:prenylated protein catabolic process"/>
    <property type="evidence" value="ECO:0007669"/>
    <property type="project" value="TreeGrafter"/>
</dbReference>
<dbReference type="InterPro" id="IPR017046">
    <property type="entry name" value="Prenylcysteine_Oxase1"/>
</dbReference>
<comment type="cofactor">
    <cofactor evidence="1">
        <name>FAD</name>
        <dbReference type="ChEBI" id="CHEBI:57692"/>
    </cofactor>
</comment>
<dbReference type="InterPro" id="IPR036188">
    <property type="entry name" value="FAD/NAD-bd_sf"/>
</dbReference>
<dbReference type="InterPro" id="IPR010795">
    <property type="entry name" value="Prenylcys_lyase"/>
</dbReference>
<organism evidence="11 12">
    <name type="scientific">Hortaea werneckii</name>
    <name type="common">Black yeast</name>
    <name type="synonym">Cladosporium werneckii</name>
    <dbReference type="NCBI Taxonomy" id="91943"/>
    <lineage>
        <taxon>Eukaryota</taxon>
        <taxon>Fungi</taxon>
        <taxon>Dikarya</taxon>
        <taxon>Ascomycota</taxon>
        <taxon>Pezizomycotina</taxon>
        <taxon>Dothideomycetes</taxon>
        <taxon>Dothideomycetidae</taxon>
        <taxon>Mycosphaerellales</taxon>
        <taxon>Teratosphaeriaceae</taxon>
        <taxon>Hortaea</taxon>
    </lineage>
</organism>